<reference evidence="3 4" key="1">
    <citation type="journal article" date="2016" name="Int. J. Syst. Evol. Microbiol.">
        <title>Nocardioides albidus sp. nov., an actinobacterium isolated from garden soil.</title>
        <authorList>
            <person name="Singh H."/>
            <person name="Du J."/>
            <person name="Trinh H."/>
            <person name="Won K."/>
            <person name="Yang J.E."/>
            <person name="Yin C."/>
            <person name="Kook M."/>
            <person name="Yi T.H."/>
        </authorList>
    </citation>
    <scope>NUCLEOTIDE SEQUENCE [LARGE SCALE GENOMIC DNA]</scope>
    <source>
        <strain evidence="3 4">CCTCC AB 2015297</strain>
    </source>
</reference>
<accession>A0A5C4VKV4</accession>
<dbReference type="OrthoDB" id="3746626at2"/>
<evidence type="ECO:0000256" key="2">
    <source>
        <dbReference type="SAM" id="Phobius"/>
    </source>
</evidence>
<protein>
    <recommendedName>
        <fullName evidence="5">Mammalian cell entry protein</fullName>
    </recommendedName>
</protein>
<gene>
    <name evidence="3" type="ORF">FHP29_19830</name>
</gene>
<feature type="transmembrane region" description="Helical" evidence="2">
    <location>
        <begin position="12"/>
        <end position="32"/>
    </location>
</feature>
<feature type="compositionally biased region" description="Low complexity" evidence="1">
    <location>
        <begin position="218"/>
        <end position="228"/>
    </location>
</feature>
<proteinExistence type="predicted"/>
<dbReference type="RefSeq" id="WP_139624582.1">
    <property type="nucleotide sequence ID" value="NZ_VDMP01000027.1"/>
</dbReference>
<evidence type="ECO:0000313" key="4">
    <source>
        <dbReference type="Proteomes" id="UP000313231"/>
    </source>
</evidence>
<comment type="caution">
    <text evidence="3">The sequence shown here is derived from an EMBL/GenBank/DDBJ whole genome shotgun (WGS) entry which is preliminary data.</text>
</comment>
<keyword evidence="2" id="KW-1133">Transmembrane helix</keyword>
<feature type="region of interest" description="Disordered" evidence="1">
    <location>
        <begin position="190"/>
        <end position="235"/>
    </location>
</feature>
<evidence type="ECO:0008006" key="5">
    <source>
        <dbReference type="Google" id="ProtNLM"/>
    </source>
</evidence>
<sequence>MKGTSATLRWSVIGLLLGVVVAALGVSVWTLVDKGAGSNPGKRLDSLIDPPRDESTDREKVLAAGRTFVQRFNTYGPEMLDTSGKMPDYASLGKLMTAKFRTVFDKNVGYAEETVKQTQTDRVGTPYAVGVASIDDDSAVVLVAGIVQFTLPDPSAPTDASKRVPLEPLRFRYEVSLVKQHGTWLVDDLDDLDDQLPSFGEASIPEGGGAGEQPSGQPSAPATTPSPSRTGEDEQ</sequence>
<organism evidence="3 4">
    <name type="scientific">Nocardioides albidus</name>
    <dbReference type="NCBI Taxonomy" id="1517589"/>
    <lineage>
        <taxon>Bacteria</taxon>
        <taxon>Bacillati</taxon>
        <taxon>Actinomycetota</taxon>
        <taxon>Actinomycetes</taxon>
        <taxon>Propionibacteriales</taxon>
        <taxon>Nocardioidaceae</taxon>
        <taxon>Nocardioides</taxon>
    </lineage>
</organism>
<name>A0A5C4VKV4_9ACTN</name>
<keyword evidence="2" id="KW-0472">Membrane</keyword>
<dbReference type="EMBL" id="VDMP01000027">
    <property type="protein sequence ID" value="TNM36397.1"/>
    <property type="molecule type" value="Genomic_DNA"/>
</dbReference>
<keyword evidence="2" id="KW-0812">Transmembrane</keyword>
<dbReference type="AlphaFoldDB" id="A0A5C4VKV4"/>
<dbReference type="Proteomes" id="UP000313231">
    <property type="component" value="Unassembled WGS sequence"/>
</dbReference>
<keyword evidence="4" id="KW-1185">Reference proteome</keyword>
<evidence type="ECO:0000313" key="3">
    <source>
        <dbReference type="EMBL" id="TNM36397.1"/>
    </source>
</evidence>
<evidence type="ECO:0000256" key="1">
    <source>
        <dbReference type="SAM" id="MobiDB-lite"/>
    </source>
</evidence>